<dbReference type="AlphaFoldDB" id="A0A0B7A6N7"/>
<dbReference type="EMBL" id="HACG01029461">
    <property type="protein sequence ID" value="CEK76326.1"/>
    <property type="molecule type" value="Transcribed_RNA"/>
</dbReference>
<evidence type="ECO:0000313" key="2">
    <source>
        <dbReference type="EMBL" id="CEK76327.1"/>
    </source>
</evidence>
<accession>A0A0B7A6N7</accession>
<proteinExistence type="predicted"/>
<feature type="non-terminal residue" evidence="2">
    <location>
        <position position="1"/>
    </location>
</feature>
<name>A0A0B7A6N7_9EUPU</name>
<reference evidence="2" key="1">
    <citation type="submission" date="2014-12" db="EMBL/GenBank/DDBJ databases">
        <title>Insight into the proteome of Arion vulgaris.</title>
        <authorList>
            <person name="Aradska J."/>
            <person name="Bulat T."/>
            <person name="Smidak R."/>
            <person name="Sarate P."/>
            <person name="Gangsoo J."/>
            <person name="Sialana F."/>
            <person name="Bilban M."/>
            <person name="Lubec G."/>
        </authorList>
    </citation>
    <scope>NUCLEOTIDE SEQUENCE</scope>
    <source>
        <tissue evidence="2">Skin</tissue>
    </source>
</reference>
<evidence type="ECO:0000313" key="1">
    <source>
        <dbReference type="EMBL" id="CEK76326.1"/>
    </source>
</evidence>
<protein>
    <submittedName>
        <fullName evidence="2">Uncharacterized protein</fullName>
    </submittedName>
</protein>
<organism evidence="2">
    <name type="scientific">Arion vulgaris</name>
    <dbReference type="NCBI Taxonomy" id="1028688"/>
    <lineage>
        <taxon>Eukaryota</taxon>
        <taxon>Metazoa</taxon>
        <taxon>Spiralia</taxon>
        <taxon>Lophotrochozoa</taxon>
        <taxon>Mollusca</taxon>
        <taxon>Gastropoda</taxon>
        <taxon>Heterobranchia</taxon>
        <taxon>Euthyneura</taxon>
        <taxon>Panpulmonata</taxon>
        <taxon>Eupulmonata</taxon>
        <taxon>Stylommatophora</taxon>
        <taxon>Helicina</taxon>
        <taxon>Arionoidea</taxon>
        <taxon>Arionidae</taxon>
        <taxon>Arion</taxon>
    </lineage>
</organism>
<dbReference type="EMBL" id="HACG01029462">
    <property type="protein sequence ID" value="CEK76327.1"/>
    <property type="molecule type" value="Transcribed_RNA"/>
</dbReference>
<gene>
    <name evidence="2" type="primary">ORF99510</name>
    <name evidence="1" type="synonym">ORF99505</name>
</gene>
<sequence length="75" mass="9023">QRVGRKNRMLDRWRERTRTGCLPKGGEEEQDACPRVERKNRNRILDRGEEKEQECRCKMSLQHNCQRPDSIITQI</sequence>